<reference evidence="4 5" key="1">
    <citation type="journal article" date="2024" name="Science">
        <title>Giant polyketide synthase enzymes in the biosynthesis of giant marine polyether toxins.</title>
        <authorList>
            <person name="Fallon T.R."/>
            <person name="Shende V.V."/>
            <person name="Wierzbicki I.H."/>
            <person name="Pendleton A.L."/>
            <person name="Watervoot N.F."/>
            <person name="Auber R.P."/>
            <person name="Gonzalez D.J."/>
            <person name="Wisecaver J.H."/>
            <person name="Moore B.S."/>
        </authorList>
    </citation>
    <scope>NUCLEOTIDE SEQUENCE [LARGE SCALE GENOMIC DNA]</scope>
    <source>
        <strain evidence="4 5">12B1</strain>
    </source>
</reference>
<dbReference type="PROSITE" id="PS00022">
    <property type="entry name" value="EGF_1"/>
    <property type="match status" value="1"/>
</dbReference>
<keyword evidence="5" id="KW-1185">Reference proteome</keyword>
<proteinExistence type="inferred from homology"/>
<keyword evidence="2" id="KW-1015">Disulfide bond</keyword>
<evidence type="ECO:0000256" key="2">
    <source>
        <dbReference type="PROSITE-ProRule" id="PRU00076"/>
    </source>
</evidence>
<dbReference type="PROSITE" id="PS01186">
    <property type="entry name" value="EGF_2"/>
    <property type="match status" value="1"/>
</dbReference>
<protein>
    <recommendedName>
        <fullName evidence="3">EGF-like domain-containing protein</fullName>
    </recommendedName>
</protein>
<dbReference type="Gene3D" id="2.10.25.10">
    <property type="entry name" value="Laminin"/>
    <property type="match status" value="1"/>
</dbReference>
<name>A0AB34ICT8_PRYPA</name>
<feature type="domain" description="EGF-like" evidence="3">
    <location>
        <begin position="203"/>
        <end position="235"/>
    </location>
</feature>
<accession>A0AB34ICT8</accession>
<dbReference type="InterPro" id="IPR004263">
    <property type="entry name" value="Exostosin"/>
</dbReference>
<dbReference type="PANTHER" id="PTHR11062">
    <property type="entry name" value="EXOSTOSIN HEPARAN SULFATE GLYCOSYLTRANSFERASE -RELATED"/>
    <property type="match status" value="1"/>
</dbReference>
<feature type="disulfide bond" evidence="2">
    <location>
        <begin position="207"/>
        <end position="217"/>
    </location>
</feature>
<dbReference type="GO" id="GO:0016757">
    <property type="term" value="F:glycosyltransferase activity"/>
    <property type="evidence" value="ECO:0007669"/>
    <property type="project" value="InterPro"/>
</dbReference>
<evidence type="ECO:0000256" key="1">
    <source>
        <dbReference type="ARBA" id="ARBA00010271"/>
    </source>
</evidence>
<gene>
    <name evidence="4" type="ORF">AB1Y20_016420</name>
</gene>
<dbReference type="PROSITE" id="PS50026">
    <property type="entry name" value="EGF_3"/>
    <property type="match status" value="1"/>
</dbReference>
<dbReference type="PANTHER" id="PTHR11062:SF376">
    <property type="entry name" value="EXOSTOSIN FAMILY PROTEIN"/>
    <property type="match status" value="1"/>
</dbReference>
<evidence type="ECO:0000313" key="5">
    <source>
        <dbReference type="Proteomes" id="UP001515480"/>
    </source>
</evidence>
<keyword evidence="2" id="KW-0245">EGF-like domain</keyword>
<evidence type="ECO:0000313" key="4">
    <source>
        <dbReference type="EMBL" id="KAL1496466.1"/>
    </source>
</evidence>
<dbReference type="Pfam" id="PF03016">
    <property type="entry name" value="Exostosin_GT47"/>
    <property type="match status" value="1"/>
</dbReference>
<organism evidence="4 5">
    <name type="scientific">Prymnesium parvum</name>
    <name type="common">Toxic golden alga</name>
    <dbReference type="NCBI Taxonomy" id="97485"/>
    <lineage>
        <taxon>Eukaryota</taxon>
        <taxon>Haptista</taxon>
        <taxon>Haptophyta</taxon>
        <taxon>Prymnesiophyceae</taxon>
        <taxon>Prymnesiales</taxon>
        <taxon>Prymnesiaceae</taxon>
        <taxon>Prymnesium</taxon>
    </lineage>
</organism>
<dbReference type="Proteomes" id="UP001515480">
    <property type="component" value="Unassembled WGS sequence"/>
</dbReference>
<comment type="similarity">
    <text evidence="1">Belongs to the glycosyltransferase 47 family.</text>
</comment>
<dbReference type="InterPro" id="IPR000742">
    <property type="entry name" value="EGF"/>
</dbReference>
<sequence>MACSGVGTLDESTGRCSCPLTSAGPRCDLPLLPACAHPSGPLRPFFWLHAFTQLSPRLPPLPCDCLRQLLALTALQRSKWTRLPAAFPCADTPLPLAAFLDAPSAALASLRASFDPRAREYSFSLRRGGGGAPPPPLLPARGCAPRCAAGWCVNGSCVCFPEAVATRAGSCRRVAFASPRGLRARGAEAALPLHPPSSAAAFNAAPCPLDCSSRGECDLHGFCRCEKGFWGLDCGLTAAGGGGGGAVAWRHPPAATAPPAPRIYVYDLAVRWRLGAQLLAELDGALLGALLASPHREANAAKADYFWVPGPNLLPARKLRHLRAAYPYWNRSGARPSHILTLFGERGAADSDLPSAAADAELHAGSPSRRWLSLTLNGMADGGGGRRCHVCFAAGVDVVVPPPAASVDVPSCAARAALRAPPPPSPRPTTLFWAGRVVRGAHAANPAYASAANVREAVMAHAAAEGFRLVDSARGGPKLTAAECAAEMARASFCWVPPGQRYGDARRHLVAAMVGCVPVFSVPDGHHTLEELLPWRALALHAPREEQLAALPALLRAVEPASLPRRRRALACAAPLLWYARLFGRCGGAEGAPDGFDGLMAVLAARLRRQGDEMNATRATRRWLSECLAAAAAAAD</sequence>
<comment type="caution">
    <text evidence="4">The sequence shown here is derived from an EMBL/GenBank/DDBJ whole genome shotgun (WGS) entry which is preliminary data.</text>
</comment>
<evidence type="ECO:0000259" key="3">
    <source>
        <dbReference type="PROSITE" id="PS50026"/>
    </source>
</evidence>
<dbReference type="AlphaFoldDB" id="A0AB34ICT8"/>
<feature type="disulfide bond" evidence="2">
    <location>
        <begin position="225"/>
        <end position="234"/>
    </location>
</feature>
<comment type="caution">
    <text evidence="2">Lacks conserved residue(s) required for the propagation of feature annotation.</text>
</comment>
<dbReference type="EMBL" id="JBGBPQ010000029">
    <property type="protein sequence ID" value="KAL1496466.1"/>
    <property type="molecule type" value="Genomic_DNA"/>
</dbReference>
<dbReference type="InterPro" id="IPR040911">
    <property type="entry name" value="Exostosin_GT47"/>
</dbReference>